<dbReference type="Pfam" id="PF06737">
    <property type="entry name" value="Transglycosylas"/>
    <property type="match status" value="1"/>
</dbReference>
<keyword evidence="4" id="KW-0732">Signal</keyword>
<reference evidence="6 7" key="1">
    <citation type="submission" date="2019-06" db="EMBL/GenBank/DDBJ databases">
        <title>Whole genome shotgun sequence of Streptomyces cacaoi subsp. cacaoi NBRC 12748.</title>
        <authorList>
            <person name="Hosoyama A."/>
            <person name="Uohara A."/>
            <person name="Ohji S."/>
            <person name="Ichikawa N."/>
        </authorList>
    </citation>
    <scope>NUCLEOTIDE SEQUENCE [LARGE SCALE GENOMIC DNA]</scope>
    <source>
        <strain evidence="6 7">NBRC 12748</strain>
    </source>
</reference>
<dbReference type="InterPro" id="IPR023346">
    <property type="entry name" value="Lysozyme-like_dom_sf"/>
</dbReference>
<accession>A0A4Y3R5T7</accession>
<dbReference type="EMBL" id="BJMM01000040">
    <property type="protein sequence ID" value="GEB53005.1"/>
    <property type="molecule type" value="Genomic_DNA"/>
</dbReference>
<gene>
    <name evidence="6" type="ORF">SCA03_55560</name>
</gene>
<evidence type="ECO:0000256" key="1">
    <source>
        <dbReference type="ARBA" id="ARBA00010830"/>
    </source>
</evidence>
<dbReference type="PROSITE" id="PS51782">
    <property type="entry name" value="LYSM"/>
    <property type="match status" value="1"/>
</dbReference>
<dbReference type="InterPro" id="IPR036779">
    <property type="entry name" value="LysM_dom_sf"/>
</dbReference>
<dbReference type="GO" id="GO:0016787">
    <property type="term" value="F:hydrolase activity"/>
    <property type="evidence" value="ECO:0007669"/>
    <property type="project" value="UniProtKB-KW"/>
</dbReference>
<keyword evidence="7" id="KW-1185">Reference proteome</keyword>
<dbReference type="Gene3D" id="3.10.350.10">
    <property type="entry name" value="LysM domain"/>
    <property type="match status" value="1"/>
</dbReference>
<dbReference type="CDD" id="cd13925">
    <property type="entry name" value="RPF"/>
    <property type="match status" value="1"/>
</dbReference>
<proteinExistence type="inferred from homology"/>
<dbReference type="SUPFAM" id="SSF53955">
    <property type="entry name" value="Lysozyme-like"/>
    <property type="match status" value="1"/>
</dbReference>
<dbReference type="Gene3D" id="1.10.530.10">
    <property type="match status" value="1"/>
</dbReference>
<keyword evidence="2" id="KW-0378">Hydrolase</keyword>
<dbReference type="PANTHER" id="PTHR34700">
    <property type="entry name" value="POTASSIUM BINDING PROTEIN KBP"/>
    <property type="match status" value="1"/>
</dbReference>
<feature type="region of interest" description="Disordered" evidence="3">
    <location>
        <begin position="100"/>
        <end position="155"/>
    </location>
</feature>
<comment type="similarity">
    <text evidence="1">Belongs to the transglycosylase family. Rpf subfamily.</text>
</comment>
<evidence type="ECO:0000313" key="7">
    <source>
        <dbReference type="Proteomes" id="UP000319210"/>
    </source>
</evidence>
<feature type="compositionally biased region" description="Low complexity" evidence="3">
    <location>
        <begin position="109"/>
        <end position="123"/>
    </location>
</feature>
<dbReference type="InterPro" id="IPR010618">
    <property type="entry name" value="RPF"/>
</dbReference>
<dbReference type="CDD" id="cd00118">
    <property type="entry name" value="LysM"/>
    <property type="match status" value="1"/>
</dbReference>
<name>A0A4Y3R5T7_STRCI</name>
<comment type="caution">
    <text evidence="6">The sequence shown here is derived from an EMBL/GenBank/DDBJ whole genome shotgun (WGS) entry which is preliminary data.</text>
</comment>
<feature type="domain" description="LysM" evidence="5">
    <location>
        <begin position="148"/>
        <end position="195"/>
    </location>
</feature>
<sequence length="196" mass="19859">MLAGAGLVAPLALLAATAPTASAASSDVWDRIARCESGGDWHINTGNGFYGGLQFTASTWRAHGGAAYAPTADKASREQQIAVATKVQAAQGWGAWPNCSVQAGASGTPQPAAEPAPQSSGQPDGARTPGGDERPAPRADRDGGRGTGDYTVRSGDTLGAIADAHGTGWRALYAANKQVIGDDPDLLLPGQRLQLG</sequence>
<dbReference type="InterPro" id="IPR052196">
    <property type="entry name" value="Bact_Kbp"/>
</dbReference>
<feature type="signal peptide" evidence="4">
    <location>
        <begin position="1"/>
        <end position="23"/>
    </location>
</feature>
<evidence type="ECO:0000313" key="6">
    <source>
        <dbReference type="EMBL" id="GEB53005.1"/>
    </source>
</evidence>
<feature type="chain" id="PRO_5021438071" description="LysM domain-containing protein" evidence="4">
    <location>
        <begin position="24"/>
        <end position="196"/>
    </location>
</feature>
<feature type="compositionally biased region" description="Basic and acidic residues" evidence="3">
    <location>
        <begin position="130"/>
        <end position="144"/>
    </location>
</feature>
<dbReference type="AlphaFoldDB" id="A0A4Y3R5T7"/>
<dbReference type="PANTHER" id="PTHR34700:SF4">
    <property type="entry name" value="PHAGE-LIKE ELEMENT PBSX PROTEIN XKDP"/>
    <property type="match status" value="1"/>
</dbReference>
<dbReference type="Pfam" id="PF01476">
    <property type="entry name" value="LysM"/>
    <property type="match status" value="1"/>
</dbReference>
<evidence type="ECO:0000256" key="3">
    <source>
        <dbReference type="SAM" id="MobiDB-lite"/>
    </source>
</evidence>
<evidence type="ECO:0000256" key="4">
    <source>
        <dbReference type="SAM" id="SignalP"/>
    </source>
</evidence>
<dbReference type="SMART" id="SM00257">
    <property type="entry name" value="LysM"/>
    <property type="match status" value="1"/>
</dbReference>
<organism evidence="6 7">
    <name type="scientific">Streptomyces cacaoi</name>
    <dbReference type="NCBI Taxonomy" id="1898"/>
    <lineage>
        <taxon>Bacteria</taxon>
        <taxon>Bacillati</taxon>
        <taxon>Actinomycetota</taxon>
        <taxon>Actinomycetes</taxon>
        <taxon>Kitasatosporales</taxon>
        <taxon>Streptomycetaceae</taxon>
        <taxon>Streptomyces</taxon>
    </lineage>
</organism>
<dbReference type="Proteomes" id="UP000319210">
    <property type="component" value="Unassembled WGS sequence"/>
</dbReference>
<evidence type="ECO:0000259" key="5">
    <source>
        <dbReference type="PROSITE" id="PS51782"/>
    </source>
</evidence>
<protein>
    <recommendedName>
        <fullName evidence="5">LysM domain-containing protein</fullName>
    </recommendedName>
</protein>
<dbReference type="SUPFAM" id="SSF54106">
    <property type="entry name" value="LysM domain"/>
    <property type="match status" value="1"/>
</dbReference>
<evidence type="ECO:0000256" key="2">
    <source>
        <dbReference type="ARBA" id="ARBA00022801"/>
    </source>
</evidence>
<dbReference type="InterPro" id="IPR018392">
    <property type="entry name" value="LysM"/>
</dbReference>